<feature type="transmembrane region" description="Helical" evidence="1">
    <location>
        <begin position="220"/>
        <end position="241"/>
    </location>
</feature>
<feature type="transmembrane region" description="Helical" evidence="1">
    <location>
        <begin position="128"/>
        <end position="144"/>
    </location>
</feature>
<feature type="transmembrane region" description="Helical" evidence="1">
    <location>
        <begin position="302"/>
        <end position="322"/>
    </location>
</feature>
<dbReference type="AlphaFoldDB" id="A0A6J4R1C9"/>
<feature type="transmembrane region" description="Helical" evidence="1">
    <location>
        <begin position="253"/>
        <end position="270"/>
    </location>
</feature>
<dbReference type="InterPro" id="IPR012429">
    <property type="entry name" value="HGSNAT_cat"/>
</dbReference>
<keyword evidence="1" id="KW-1133">Transmembrane helix</keyword>
<evidence type="ECO:0000256" key="1">
    <source>
        <dbReference type="SAM" id="Phobius"/>
    </source>
</evidence>
<sequence>MNQGALNDPAGTRLLPIWLVIADGSRASGFGAGDRINRTMSPMSVERSPENVAALPGRLDGVDAARAVAVLGMVIIHFGPNPIPDTVFGNLYEVPHGRASVLFVLLAGVGVALLAGRSGDGRRWQARGRLLFRAALLLPLGLWLQGLDHGVLVILQYYAVYFLLAALVLTLPDRWLLVAGAFALLCGPVSYFVGETAKPGWFDGHPATLGDPLARISHDLLLSGAYPLAVWSAPLFVGLWVGRRSLSSPAVRWWLLGVGLAVAVAAPFVSDGLTAALGGPTGGTGPGFAKLVTDEPHSQMPLWMAGSIGSACAALGGALLLVEMLPRVSWPLVATGQLALSVYVGHLLLLDSYEELLRYEALPAAATTVGVFMLLAAITCMLWRAALPRGPLEAALATPWWIIERVAAWLRTTQGRDRRTPVAVARVSRERQK</sequence>
<evidence type="ECO:0000313" key="3">
    <source>
        <dbReference type="EMBL" id="CAA9454268.1"/>
    </source>
</evidence>
<dbReference type="EMBL" id="CADCVF010000030">
    <property type="protein sequence ID" value="CAA9454268.1"/>
    <property type="molecule type" value="Genomic_DNA"/>
</dbReference>
<feature type="transmembrane region" description="Helical" evidence="1">
    <location>
        <begin position="99"/>
        <end position="116"/>
    </location>
</feature>
<feature type="domain" description="Heparan-alpha-glucosaminide N-acetyltransferase catalytic" evidence="2">
    <location>
        <begin position="58"/>
        <end position="243"/>
    </location>
</feature>
<feature type="transmembrane region" description="Helical" evidence="1">
    <location>
        <begin position="329"/>
        <end position="349"/>
    </location>
</feature>
<name>A0A6J4R1C9_9ACTN</name>
<feature type="transmembrane region" description="Helical" evidence="1">
    <location>
        <begin position="361"/>
        <end position="383"/>
    </location>
</feature>
<reference evidence="3" key="1">
    <citation type="submission" date="2020-02" db="EMBL/GenBank/DDBJ databases">
        <authorList>
            <person name="Meier V. D."/>
        </authorList>
    </citation>
    <scope>NUCLEOTIDE SEQUENCE</scope>
    <source>
        <strain evidence="3">AVDCRST_MAG58</strain>
    </source>
</reference>
<organism evidence="3">
    <name type="scientific">uncultured Rubrobacteraceae bacterium</name>
    <dbReference type="NCBI Taxonomy" id="349277"/>
    <lineage>
        <taxon>Bacteria</taxon>
        <taxon>Bacillati</taxon>
        <taxon>Actinomycetota</taxon>
        <taxon>Rubrobacteria</taxon>
        <taxon>Rubrobacterales</taxon>
        <taxon>Rubrobacteraceae</taxon>
        <taxon>environmental samples</taxon>
    </lineage>
</organism>
<evidence type="ECO:0000259" key="2">
    <source>
        <dbReference type="Pfam" id="PF07786"/>
    </source>
</evidence>
<gene>
    <name evidence="3" type="ORF">AVDCRST_MAG58-1274</name>
</gene>
<feature type="transmembrane region" description="Helical" evidence="1">
    <location>
        <begin position="150"/>
        <end position="169"/>
    </location>
</feature>
<feature type="transmembrane region" description="Helical" evidence="1">
    <location>
        <begin position="176"/>
        <end position="194"/>
    </location>
</feature>
<keyword evidence="1" id="KW-0472">Membrane</keyword>
<dbReference type="Pfam" id="PF07786">
    <property type="entry name" value="HGSNAT_cat"/>
    <property type="match status" value="1"/>
</dbReference>
<protein>
    <recommendedName>
        <fullName evidence="2">Heparan-alpha-glucosaminide N-acetyltransferase catalytic domain-containing protein</fullName>
    </recommendedName>
</protein>
<keyword evidence="1" id="KW-0812">Transmembrane</keyword>
<accession>A0A6J4R1C9</accession>
<proteinExistence type="predicted"/>